<dbReference type="PANTHER" id="PTHR48471">
    <property type="entry name" value="DDE TNP4 DOMAIN-CONTAINING PROTEIN"/>
    <property type="match status" value="1"/>
</dbReference>
<name>A0A2N5W3J1_9BASI</name>
<comment type="caution">
    <text evidence="1">The sequence shown here is derived from an EMBL/GenBank/DDBJ whole genome shotgun (WGS) entry which is preliminary data.</text>
</comment>
<gene>
    <name evidence="1" type="ORF">PCANC_01744</name>
</gene>
<proteinExistence type="predicted"/>
<dbReference type="STRING" id="200324.A0A2N5W3J1"/>
<dbReference type="OrthoDB" id="78198at2759"/>
<accession>A0A2N5W3J1</accession>
<dbReference type="PANTHER" id="PTHR48471:SF1">
    <property type="entry name" value="DDE TNP4 DOMAIN-CONTAINING PROTEIN"/>
    <property type="match status" value="1"/>
</dbReference>
<dbReference type="AlphaFoldDB" id="A0A2N5W3J1"/>
<keyword evidence="2" id="KW-1185">Reference proteome</keyword>
<reference evidence="1 2" key="1">
    <citation type="submission" date="2017-11" db="EMBL/GenBank/DDBJ databases">
        <title>De novo assembly and phasing of dikaryotic genomes from two isolates of Puccinia coronata f. sp. avenae, the causal agent of oat crown rust.</title>
        <authorList>
            <person name="Miller M.E."/>
            <person name="Zhang Y."/>
            <person name="Omidvar V."/>
            <person name="Sperschneider J."/>
            <person name="Schwessinger B."/>
            <person name="Raley C."/>
            <person name="Palmer J.M."/>
            <person name="Garnica D."/>
            <person name="Upadhyaya N."/>
            <person name="Rathjen J."/>
            <person name="Taylor J.M."/>
            <person name="Park R.F."/>
            <person name="Dodds P.N."/>
            <person name="Hirsch C.D."/>
            <person name="Kianian S.F."/>
            <person name="Figueroa M."/>
        </authorList>
    </citation>
    <scope>NUCLEOTIDE SEQUENCE [LARGE SCALE GENOMIC DNA]</scope>
    <source>
        <strain evidence="1">12NC29</strain>
    </source>
</reference>
<organism evidence="1 2">
    <name type="scientific">Puccinia coronata f. sp. avenae</name>
    <dbReference type="NCBI Taxonomy" id="200324"/>
    <lineage>
        <taxon>Eukaryota</taxon>
        <taxon>Fungi</taxon>
        <taxon>Dikarya</taxon>
        <taxon>Basidiomycota</taxon>
        <taxon>Pucciniomycotina</taxon>
        <taxon>Pucciniomycetes</taxon>
        <taxon>Pucciniales</taxon>
        <taxon>Pucciniaceae</taxon>
        <taxon>Puccinia</taxon>
    </lineage>
</organism>
<dbReference type="Proteomes" id="UP000235388">
    <property type="component" value="Unassembled WGS sequence"/>
</dbReference>
<evidence type="ECO:0000313" key="1">
    <source>
        <dbReference type="EMBL" id="PLW56814.1"/>
    </source>
</evidence>
<evidence type="ECO:0000313" key="2">
    <source>
        <dbReference type="Proteomes" id="UP000235388"/>
    </source>
</evidence>
<protein>
    <submittedName>
        <fullName evidence="1">Uncharacterized protein</fullName>
    </submittedName>
</protein>
<dbReference type="EMBL" id="PGCJ01000017">
    <property type="protein sequence ID" value="PLW56814.1"/>
    <property type="molecule type" value="Genomic_DNA"/>
</dbReference>
<sequence>MALALLGKRVHIQTLRTYLTCKDLMGNPQTNSAWSHMRLARNDRTFITVMGLDVATFEAILEHFDKAWTSSTIPQANVNTHGAPKPNRRSLDSAGGLALILHWLSSSMAAYILRQIFSITAA</sequence>